<dbReference type="InterPro" id="IPR027939">
    <property type="entry name" value="NMT1/THI5"/>
</dbReference>
<dbReference type="PANTHER" id="PTHR31528:SF15">
    <property type="entry name" value="RIBOFLAVIN-BINDING PROTEIN RIBY"/>
    <property type="match status" value="1"/>
</dbReference>
<proteinExistence type="predicted"/>
<name>A0ABZ0PPW5_9PROT</name>
<evidence type="ECO:0000259" key="1">
    <source>
        <dbReference type="Pfam" id="PF09084"/>
    </source>
</evidence>
<keyword evidence="3" id="KW-1185">Reference proteome</keyword>
<protein>
    <submittedName>
        <fullName evidence="2">ABC transporter substrate-binding protein</fullName>
    </submittedName>
</protein>
<dbReference type="SUPFAM" id="SSF53850">
    <property type="entry name" value="Periplasmic binding protein-like II"/>
    <property type="match status" value="1"/>
</dbReference>
<evidence type="ECO:0000313" key="3">
    <source>
        <dbReference type="Proteomes" id="UP001305521"/>
    </source>
</evidence>
<dbReference type="EMBL" id="CP137852">
    <property type="protein sequence ID" value="WPB87521.1"/>
    <property type="molecule type" value="Genomic_DNA"/>
</dbReference>
<accession>A0ABZ0PPW5</accession>
<dbReference type="Gene3D" id="3.40.190.10">
    <property type="entry name" value="Periplasmic binding protein-like II"/>
    <property type="match status" value="2"/>
</dbReference>
<dbReference type="PANTHER" id="PTHR31528">
    <property type="entry name" value="4-AMINO-5-HYDROXYMETHYL-2-METHYLPYRIMIDINE PHOSPHATE SYNTHASE THI11-RELATED"/>
    <property type="match status" value="1"/>
</dbReference>
<reference evidence="2 3" key="1">
    <citation type="submission" date="2023-11" db="EMBL/GenBank/DDBJ databases">
        <title>Arctic aerobic anoxygenic photoheterotroph Sediminicoccus rosea KRV36 adapts its photosynthesis to long days of polar summer.</title>
        <authorList>
            <person name="Tomasch J."/>
            <person name="Kopejtka K."/>
            <person name="Bily T."/>
            <person name="Gardiner A.T."/>
            <person name="Gardian Z."/>
            <person name="Shivaramu S."/>
            <person name="Koblizek M."/>
            <person name="Engelhardt F."/>
            <person name="Kaftan D."/>
        </authorList>
    </citation>
    <scope>NUCLEOTIDE SEQUENCE [LARGE SCALE GENOMIC DNA]</scope>
    <source>
        <strain evidence="2 3">R-30</strain>
    </source>
</reference>
<evidence type="ECO:0000313" key="2">
    <source>
        <dbReference type="EMBL" id="WPB87521.1"/>
    </source>
</evidence>
<dbReference type="RefSeq" id="WP_318651473.1">
    <property type="nucleotide sequence ID" value="NZ_CP137852.1"/>
</dbReference>
<feature type="domain" description="SsuA/THI5-like" evidence="1">
    <location>
        <begin position="16"/>
        <end position="227"/>
    </location>
</feature>
<sequence length="302" mass="32619">MRQIILQEPFRAVFYAPYYAALARDAYARAGVSVTVRAGTQPSLAKDAVLEGHAHLAWGGPMRILLAHDADPASPLRNFGAAILADPFFLIGRTPRPGFKLSDLAGLKLGTVSEVPTPWWTLQDDIRRAGLDPASIARVTDQPMAANAAAVLEGRLDAAQLFEPFASQMERDGTGHVWHAAASRGPTSYTTYYSTAANIAEYAPEFRAMIRALAATQRWFMAATPEEIAATIGAFFPGMEPGLLAACIARYRGLGIWTEDPHFPPEPWNRLESAMLSAGAIRRAPGYAHCVDDAIVTAALQD</sequence>
<dbReference type="Pfam" id="PF09084">
    <property type="entry name" value="NMT1"/>
    <property type="match status" value="1"/>
</dbReference>
<dbReference type="InterPro" id="IPR015168">
    <property type="entry name" value="SsuA/THI5"/>
</dbReference>
<organism evidence="2 3">
    <name type="scientific">Sediminicoccus rosea</name>
    <dbReference type="NCBI Taxonomy" id="1225128"/>
    <lineage>
        <taxon>Bacteria</taxon>
        <taxon>Pseudomonadati</taxon>
        <taxon>Pseudomonadota</taxon>
        <taxon>Alphaproteobacteria</taxon>
        <taxon>Acetobacterales</taxon>
        <taxon>Roseomonadaceae</taxon>
        <taxon>Sediminicoccus</taxon>
    </lineage>
</organism>
<dbReference type="Proteomes" id="UP001305521">
    <property type="component" value="Chromosome"/>
</dbReference>
<gene>
    <name evidence="2" type="ORF">R9Z33_11725</name>
</gene>